<comment type="caution">
    <text evidence="6">The sequence shown here is derived from an EMBL/GenBank/DDBJ whole genome shotgun (WGS) entry which is preliminary data.</text>
</comment>
<evidence type="ECO:0000259" key="5">
    <source>
        <dbReference type="PROSITE" id="PS50199"/>
    </source>
</evidence>
<dbReference type="InterPro" id="IPR036443">
    <property type="entry name" value="Znf_RanBP2_sf"/>
</dbReference>
<dbReference type="Proteomes" id="UP000241394">
    <property type="component" value="Chromosome LG11"/>
</dbReference>
<gene>
    <name evidence="6" type="ORF">CEY00_Acc12389</name>
</gene>
<proteinExistence type="predicted"/>
<keyword evidence="2 4" id="KW-0863">Zinc-finger</keyword>
<dbReference type="PROSITE" id="PS01358">
    <property type="entry name" value="ZF_RANBP2_1"/>
    <property type="match status" value="1"/>
</dbReference>
<feature type="domain" description="RanBP2-type" evidence="5">
    <location>
        <begin position="41"/>
        <end position="70"/>
    </location>
</feature>
<keyword evidence="7" id="KW-1185">Reference proteome</keyword>
<name>A0A2R6QYZ2_ACTCC</name>
<dbReference type="SUPFAM" id="SSF90209">
    <property type="entry name" value="Ran binding protein zinc finger-like"/>
    <property type="match status" value="1"/>
</dbReference>
<reference evidence="6 7" key="1">
    <citation type="submission" date="2017-07" db="EMBL/GenBank/DDBJ databases">
        <title>An improved, manually edited Actinidia chinensis var. chinensis (kiwifruit) genome highlights the challenges associated with draft genomes and gene prediction in plants.</title>
        <authorList>
            <person name="Pilkington S."/>
            <person name="Crowhurst R."/>
            <person name="Hilario E."/>
            <person name="Nardozza S."/>
            <person name="Fraser L."/>
            <person name="Peng Y."/>
            <person name="Gunaseelan K."/>
            <person name="Simpson R."/>
            <person name="Tahir J."/>
            <person name="Deroles S."/>
            <person name="Templeton K."/>
            <person name="Luo Z."/>
            <person name="Davy M."/>
            <person name="Cheng C."/>
            <person name="Mcneilage M."/>
            <person name="Scaglione D."/>
            <person name="Liu Y."/>
            <person name="Zhang Q."/>
            <person name="Datson P."/>
            <person name="De Silva N."/>
            <person name="Gardiner S."/>
            <person name="Bassett H."/>
            <person name="Chagne D."/>
            <person name="Mccallum J."/>
            <person name="Dzierzon H."/>
            <person name="Deng C."/>
            <person name="Wang Y.-Y."/>
            <person name="Barron N."/>
            <person name="Manako K."/>
            <person name="Bowen J."/>
            <person name="Foster T."/>
            <person name="Erridge Z."/>
            <person name="Tiffin H."/>
            <person name="Waite C."/>
            <person name="Davies K."/>
            <person name="Grierson E."/>
            <person name="Laing W."/>
            <person name="Kirk R."/>
            <person name="Chen X."/>
            <person name="Wood M."/>
            <person name="Montefiori M."/>
            <person name="Brummell D."/>
            <person name="Schwinn K."/>
            <person name="Catanach A."/>
            <person name="Fullerton C."/>
            <person name="Li D."/>
            <person name="Meiyalaghan S."/>
            <person name="Nieuwenhuizen N."/>
            <person name="Read N."/>
            <person name="Prakash R."/>
            <person name="Hunter D."/>
            <person name="Zhang H."/>
            <person name="Mckenzie M."/>
            <person name="Knabel M."/>
            <person name="Harris A."/>
            <person name="Allan A."/>
            <person name="Chen A."/>
            <person name="Janssen B."/>
            <person name="Plunkett B."/>
            <person name="Dwamena C."/>
            <person name="Voogd C."/>
            <person name="Leif D."/>
            <person name="Lafferty D."/>
            <person name="Souleyre E."/>
            <person name="Varkonyi-Gasic E."/>
            <person name="Gambi F."/>
            <person name="Hanley J."/>
            <person name="Yao J.-L."/>
            <person name="Cheung J."/>
            <person name="David K."/>
            <person name="Warren B."/>
            <person name="Marsh K."/>
            <person name="Snowden K."/>
            <person name="Lin-Wang K."/>
            <person name="Brian L."/>
            <person name="Martinez-Sanchez M."/>
            <person name="Wang M."/>
            <person name="Ileperuma N."/>
            <person name="Macnee N."/>
            <person name="Campin R."/>
            <person name="Mcatee P."/>
            <person name="Drummond R."/>
            <person name="Espley R."/>
            <person name="Ireland H."/>
            <person name="Wu R."/>
            <person name="Atkinson R."/>
            <person name="Karunairetnam S."/>
            <person name="Bulley S."/>
            <person name="Chunkath S."/>
            <person name="Hanley Z."/>
            <person name="Storey R."/>
            <person name="Thrimawithana A."/>
            <person name="Thomson S."/>
            <person name="David C."/>
            <person name="Testolin R."/>
        </authorList>
    </citation>
    <scope>NUCLEOTIDE SEQUENCE [LARGE SCALE GENOMIC DNA]</scope>
    <source>
        <strain evidence="7">cv. Red5</strain>
        <tissue evidence="6">Young leaf</tissue>
    </source>
</reference>
<dbReference type="InterPro" id="IPR001876">
    <property type="entry name" value="Znf_RanBP2"/>
</dbReference>
<evidence type="ECO:0000313" key="7">
    <source>
        <dbReference type="Proteomes" id="UP000241394"/>
    </source>
</evidence>
<dbReference type="SMART" id="SM00547">
    <property type="entry name" value="ZnF_RBZ"/>
    <property type="match status" value="1"/>
</dbReference>
<dbReference type="Gene3D" id="4.10.1060.10">
    <property type="entry name" value="Zinc finger, RanBP2-type"/>
    <property type="match status" value="1"/>
</dbReference>
<dbReference type="OrthoDB" id="9983331at2759"/>
<organism evidence="6 7">
    <name type="scientific">Actinidia chinensis var. chinensis</name>
    <name type="common">Chinese soft-hair kiwi</name>
    <dbReference type="NCBI Taxonomy" id="1590841"/>
    <lineage>
        <taxon>Eukaryota</taxon>
        <taxon>Viridiplantae</taxon>
        <taxon>Streptophyta</taxon>
        <taxon>Embryophyta</taxon>
        <taxon>Tracheophyta</taxon>
        <taxon>Spermatophyta</taxon>
        <taxon>Magnoliopsida</taxon>
        <taxon>eudicotyledons</taxon>
        <taxon>Gunneridae</taxon>
        <taxon>Pentapetalae</taxon>
        <taxon>asterids</taxon>
        <taxon>Ericales</taxon>
        <taxon>Actinidiaceae</taxon>
        <taxon>Actinidia</taxon>
    </lineage>
</organism>
<sequence>MPRKVNYGVDYDEDYDDYEDYNYDSDVQENFEAPQKKQETRPGLWSCPICTFDNEESMSACDICGVLRNPIVNACSDGNKNTGRANVNKLSSLDVTSSVTEKKTTIRPSNAKGFYSSSALVSENRHGNVEKDTCCKVSFFFFQA</sequence>
<dbReference type="EMBL" id="NKQK01000011">
    <property type="protein sequence ID" value="PSS17602.1"/>
    <property type="molecule type" value="Genomic_DNA"/>
</dbReference>
<evidence type="ECO:0000256" key="1">
    <source>
        <dbReference type="ARBA" id="ARBA00022723"/>
    </source>
</evidence>
<keyword evidence="3" id="KW-0862">Zinc</keyword>
<evidence type="ECO:0000256" key="3">
    <source>
        <dbReference type="ARBA" id="ARBA00022833"/>
    </source>
</evidence>
<reference evidence="7" key="2">
    <citation type="journal article" date="2018" name="BMC Genomics">
        <title>A manually annotated Actinidia chinensis var. chinensis (kiwifruit) genome highlights the challenges associated with draft genomes and gene prediction in plants.</title>
        <authorList>
            <person name="Pilkington S.M."/>
            <person name="Crowhurst R."/>
            <person name="Hilario E."/>
            <person name="Nardozza S."/>
            <person name="Fraser L."/>
            <person name="Peng Y."/>
            <person name="Gunaseelan K."/>
            <person name="Simpson R."/>
            <person name="Tahir J."/>
            <person name="Deroles S.C."/>
            <person name="Templeton K."/>
            <person name="Luo Z."/>
            <person name="Davy M."/>
            <person name="Cheng C."/>
            <person name="McNeilage M."/>
            <person name="Scaglione D."/>
            <person name="Liu Y."/>
            <person name="Zhang Q."/>
            <person name="Datson P."/>
            <person name="De Silva N."/>
            <person name="Gardiner S.E."/>
            <person name="Bassett H."/>
            <person name="Chagne D."/>
            <person name="McCallum J."/>
            <person name="Dzierzon H."/>
            <person name="Deng C."/>
            <person name="Wang Y.Y."/>
            <person name="Barron L."/>
            <person name="Manako K."/>
            <person name="Bowen J."/>
            <person name="Foster T.M."/>
            <person name="Erridge Z.A."/>
            <person name="Tiffin H."/>
            <person name="Waite C.N."/>
            <person name="Davies K.M."/>
            <person name="Grierson E.P."/>
            <person name="Laing W.A."/>
            <person name="Kirk R."/>
            <person name="Chen X."/>
            <person name="Wood M."/>
            <person name="Montefiori M."/>
            <person name="Brummell D.A."/>
            <person name="Schwinn K.E."/>
            <person name="Catanach A."/>
            <person name="Fullerton C."/>
            <person name="Li D."/>
            <person name="Meiyalaghan S."/>
            <person name="Nieuwenhuizen N."/>
            <person name="Read N."/>
            <person name="Prakash R."/>
            <person name="Hunter D."/>
            <person name="Zhang H."/>
            <person name="McKenzie M."/>
            <person name="Knabel M."/>
            <person name="Harris A."/>
            <person name="Allan A.C."/>
            <person name="Gleave A."/>
            <person name="Chen A."/>
            <person name="Janssen B.J."/>
            <person name="Plunkett B."/>
            <person name="Ampomah-Dwamena C."/>
            <person name="Voogd C."/>
            <person name="Leif D."/>
            <person name="Lafferty D."/>
            <person name="Souleyre E.J.F."/>
            <person name="Varkonyi-Gasic E."/>
            <person name="Gambi F."/>
            <person name="Hanley J."/>
            <person name="Yao J.L."/>
            <person name="Cheung J."/>
            <person name="David K.M."/>
            <person name="Warren B."/>
            <person name="Marsh K."/>
            <person name="Snowden K.C."/>
            <person name="Lin-Wang K."/>
            <person name="Brian L."/>
            <person name="Martinez-Sanchez M."/>
            <person name="Wang M."/>
            <person name="Ileperuma N."/>
            <person name="Macnee N."/>
            <person name="Campin R."/>
            <person name="McAtee P."/>
            <person name="Drummond R.S.M."/>
            <person name="Espley R.V."/>
            <person name="Ireland H.S."/>
            <person name="Wu R."/>
            <person name="Atkinson R.G."/>
            <person name="Karunairetnam S."/>
            <person name="Bulley S."/>
            <person name="Chunkath S."/>
            <person name="Hanley Z."/>
            <person name="Storey R."/>
            <person name="Thrimawithana A.H."/>
            <person name="Thomson S."/>
            <person name="David C."/>
            <person name="Testolin R."/>
            <person name="Huang H."/>
            <person name="Hellens R.P."/>
            <person name="Schaffer R.J."/>
        </authorList>
    </citation>
    <scope>NUCLEOTIDE SEQUENCE [LARGE SCALE GENOMIC DNA]</scope>
    <source>
        <strain evidence="7">cv. Red5</strain>
    </source>
</reference>
<dbReference type="Gramene" id="PSS17602">
    <property type="protein sequence ID" value="PSS17602"/>
    <property type="gene ID" value="CEY00_Acc12389"/>
</dbReference>
<dbReference type="InParanoid" id="A0A2R6QYZ2"/>
<dbReference type="GO" id="GO:0008270">
    <property type="term" value="F:zinc ion binding"/>
    <property type="evidence" value="ECO:0007669"/>
    <property type="project" value="UniProtKB-KW"/>
</dbReference>
<dbReference type="AlphaFoldDB" id="A0A2R6QYZ2"/>
<keyword evidence="1" id="KW-0479">Metal-binding</keyword>
<evidence type="ECO:0000313" key="6">
    <source>
        <dbReference type="EMBL" id="PSS17602.1"/>
    </source>
</evidence>
<evidence type="ECO:0000256" key="2">
    <source>
        <dbReference type="ARBA" id="ARBA00022771"/>
    </source>
</evidence>
<evidence type="ECO:0000256" key="4">
    <source>
        <dbReference type="PROSITE-ProRule" id="PRU00322"/>
    </source>
</evidence>
<dbReference type="PROSITE" id="PS50199">
    <property type="entry name" value="ZF_RANBP2_2"/>
    <property type="match status" value="1"/>
</dbReference>
<accession>A0A2R6QYZ2</accession>
<protein>
    <submittedName>
        <fullName evidence="6">Asparagine-rich protein</fullName>
    </submittedName>
</protein>
<dbReference type="STRING" id="1590841.A0A2R6QYZ2"/>